<evidence type="ECO:0000259" key="1">
    <source>
        <dbReference type="Pfam" id="PF00586"/>
    </source>
</evidence>
<dbReference type="InterPro" id="IPR036921">
    <property type="entry name" value="PurM-like_N_sf"/>
</dbReference>
<dbReference type="EMBL" id="BRLB01000025">
    <property type="protein sequence ID" value="GKX32060.1"/>
    <property type="molecule type" value="Genomic_DNA"/>
</dbReference>
<protein>
    <recommendedName>
        <fullName evidence="1">PurM-like N-terminal domain-containing protein</fullName>
    </recommendedName>
</protein>
<organism evidence="2 3">
    <name type="scientific">Vallitalea longa</name>
    <dbReference type="NCBI Taxonomy" id="2936439"/>
    <lineage>
        <taxon>Bacteria</taxon>
        <taxon>Bacillati</taxon>
        <taxon>Bacillota</taxon>
        <taxon>Clostridia</taxon>
        <taxon>Lachnospirales</taxon>
        <taxon>Vallitaleaceae</taxon>
        <taxon>Vallitalea</taxon>
    </lineage>
</organism>
<accession>A0A9W5YGH2</accession>
<name>A0A9W5YGH2_9FIRM</name>
<evidence type="ECO:0000313" key="2">
    <source>
        <dbReference type="EMBL" id="GKX32060.1"/>
    </source>
</evidence>
<dbReference type="InterPro" id="IPR016188">
    <property type="entry name" value="PurM-like_N"/>
</dbReference>
<keyword evidence="3" id="KW-1185">Reference proteome</keyword>
<dbReference type="AlphaFoldDB" id="A0A9W5YGH2"/>
<dbReference type="RefSeq" id="WP_281819458.1">
    <property type="nucleotide sequence ID" value="NZ_BRLB01000025.1"/>
</dbReference>
<dbReference type="SUPFAM" id="SSF55326">
    <property type="entry name" value="PurM N-terminal domain-like"/>
    <property type="match status" value="1"/>
</dbReference>
<evidence type="ECO:0000313" key="3">
    <source>
        <dbReference type="Proteomes" id="UP001144256"/>
    </source>
</evidence>
<proteinExistence type="predicted"/>
<feature type="domain" description="PurM-like N-terminal" evidence="1">
    <location>
        <begin position="11"/>
        <end position="117"/>
    </location>
</feature>
<dbReference type="Gene3D" id="3.30.1330.10">
    <property type="entry name" value="PurM-like, N-terminal domain"/>
    <property type="match status" value="1"/>
</dbReference>
<sequence>MIKKFRDITLISFDNENVLTVACDSCGGIGNKEHDVIKVDPYITGYYTAIVSLSETIALGAEPITVINTFAVEMKDTGKRILDGIYAALDEIEVDKESVVTGSTEENIPVTVTGIGLTVIGKVNMKNWNYPKAKSGNIVVAVGIPKVGNEVVGDKGEIMTLKILKRIKSLNFIEDVLPVGSKGISYEAGEMARTSNLEFRPCKDVSLDLNKTAGPATCAVVAMDSKHLEDLKQMMNIPVNVVGEFI</sequence>
<reference evidence="2" key="1">
    <citation type="submission" date="2022-06" db="EMBL/GenBank/DDBJ databases">
        <title>Vallitalea longa sp. nov., an anaerobic bacterium isolated from marine sediment.</title>
        <authorList>
            <person name="Hirano S."/>
            <person name="Terahara T."/>
            <person name="Mori K."/>
            <person name="Hamada M."/>
            <person name="Matsumoto R."/>
            <person name="Kobayashi T."/>
        </authorList>
    </citation>
    <scope>NUCLEOTIDE SEQUENCE</scope>
    <source>
        <strain evidence="2">SH18-1</strain>
    </source>
</reference>
<dbReference type="Proteomes" id="UP001144256">
    <property type="component" value="Unassembled WGS sequence"/>
</dbReference>
<gene>
    <name evidence="2" type="ORF">SH1V18_45400</name>
</gene>
<comment type="caution">
    <text evidence="2">The sequence shown here is derived from an EMBL/GenBank/DDBJ whole genome shotgun (WGS) entry which is preliminary data.</text>
</comment>
<dbReference type="Pfam" id="PF00586">
    <property type="entry name" value="AIRS"/>
    <property type="match status" value="1"/>
</dbReference>